<accession>A0A3S4HE61</accession>
<sequence>MTITATGTEISAFEAPSVVNVIDNHAAYTRTAFTAGDFLGALPVSPPWGSAEPTDNI</sequence>
<gene>
    <name evidence="1" type="ORF">NCTC10047_02020</name>
</gene>
<dbReference type="AlphaFoldDB" id="A0A3S4HE61"/>
<proteinExistence type="predicted"/>
<name>A0A3S4HE61_SALER</name>
<reference evidence="1 2" key="1">
    <citation type="submission" date="2018-12" db="EMBL/GenBank/DDBJ databases">
        <authorList>
            <consortium name="Pathogen Informatics"/>
        </authorList>
    </citation>
    <scope>NUCLEOTIDE SEQUENCE [LARGE SCALE GENOMIC DNA]</scope>
    <source>
        <strain evidence="1 2">NCTC10047</strain>
    </source>
</reference>
<protein>
    <submittedName>
        <fullName evidence="1">Uncharacterized protein</fullName>
    </submittedName>
</protein>
<organism evidence="1 2">
    <name type="scientific">Salmonella enterica subsp. arizonae</name>
    <dbReference type="NCBI Taxonomy" id="59203"/>
    <lineage>
        <taxon>Bacteria</taxon>
        <taxon>Pseudomonadati</taxon>
        <taxon>Pseudomonadota</taxon>
        <taxon>Gammaproteobacteria</taxon>
        <taxon>Enterobacterales</taxon>
        <taxon>Enterobacteriaceae</taxon>
        <taxon>Salmonella</taxon>
    </lineage>
</organism>
<evidence type="ECO:0000313" key="2">
    <source>
        <dbReference type="Proteomes" id="UP000275676"/>
    </source>
</evidence>
<dbReference type="EMBL" id="LR134156">
    <property type="protein sequence ID" value="VEA76157.1"/>
    <property type="molecule type" value="Genomic_DNA"/>
</dbReference>
<evidence type="ECO:0000313" key="1">
    <source>
        <dbReference type="EMBL" id="VEA76157.1"/>
    </source>
</evidence>
<dbReference type="Proteomes" id="UP000275676">
    <property type="component" value="Chromosome"/>
</dbReference>